<gene>
    <name evidence="1" type="ORF">DXD03_14750</name>
</gene>
<reference evidence="1 2" key="1">
    <citation type="submission" date="2018-08" db="EMBL/GenBank/DDBJ databases">
        <title>A genome reference for cultivated species of the human gut microbiota.</title>
        <authorList>
            <person name="Zou Y."/>
            <person name="Xue W."/>
            <person name="Luo G."/>
        </authorList>
    </citation>
    <scope>NUCLEOTIDE SEQUENCE [LARGE SCALE GENOMIC DNA]</scope>
    <source>
        <strain evidence="1 2">TF10-34</strain>
    </source>
</reference>
<evidence type="ECO:0000313" key="1">
    <source>
        <dbReference type="EMBL" id="RGK60583.1"/>
    </source>
</evidence>
<evidence type="ECO:0000313" key="2">
    <source>
        <dbReference type="Proteomes" id="UP000261210"/>
    </source>
</evidence>
<protein>
    <submittedName>
        <fullName evidence="1">DUF4376 domain-containing protein</fullName>
    </submittedName>
</protein>
<dbReference type="Proteomes" id="UP000261210">
    <property type="component" value="Unassembled WGS sequence"/>
</dbReference>
<dbReference type="RefSeq" id="WP_049702780.1">
    <property type="nucleotide sequence ID" value="NZ_CP183042.1"/>
</dbReference>
<proteinExistence type="predicted"/>
<accession>A0A3E4NBP5</accession>
<name>A0A3E4NBP5_9BACE</name>
<dbReference type="AlphaFoldDB" id="A0A3E4NBP5"/>
<sequence>MKYWKNGFYDEPVDGSVEITDEYYQELLAGQSTGLIITESKKGYPILVVHEATIEETRAQKLDELRLFDSSEAVNQFSINGVFGWLNKNTRVGLMNSISIERETGRSETSIWLGDTQFILSIEKAVNMLQQLELYALACYDTTQRHINAINQLETKEEIEAYNFKTGYPGKLNFAG</sequence>
<organism evidence="1 2">
    <name type="scientific">Bacteroides xylanisolvens</name>
    <dbReference type="NCBI Taxonomy" id="371601"/>
    <lineage>
        <taxon>Bacteria</taxon>
        <taxon>Pseudomonadati</taxon>
        <taxon>Bacteroidota</taxon>
        <taxon>Bacteroidia</taxon>
        <taxon>Bacteroidales</taxon>
        <taxon>Bacteroidaceae</taxon>
        <taxon>Bacteroides</taxon>
    </lineage>
</organism>
<comment type="caution">
    <text evidence="1">The sequence shown here is derived from an EMBL/GenBank/DDBJ whole genome shotgun (WGS) entry which is preliminary data.</text>
</comment>
<dbReference type="EMBL" id="QSQU01000021">
    <property type="protein sequence ID" value="RGK60583.1"/>
    <property type="molecule type" value="Genomic_DNA"/>
</dbReference>